<reference evidence="12" key="1">
    <citation type="submission" date="2021-11" db="EMBL/GenBank/DDBJ databases">
        <title>Draft genome sequence of Alcaligenes endophyticus type strain CCUG 75668T.</title>
        <authorList>
            <person name="Salva-Serra F."/>
            <person name="Duran R.E."/>
            <person name="Seeger M."/>
            <person name="Moore E.R.B."/>
            <person name="Jaen-Luchoro D."/>
        </authorList>
    </citation>
    <scope>NUCLEOTIDE SEQUENCE</scope>
    <source>
        <strain evidence="12">CCUG 75668</strain>
    </source>
</reference>
<evidence type="ECO:0000256" key="2">
    <source>
        <dbReference type="ARBA" id="ARBA00022448"/>
    </source>
</evidence>
<protein>
    <submittedName>
        <fullName evidence="12">ABC transporter permease subunit</fullName>
    </submittedName>
</protein>
<comment type="caution">
    <text evidence="12">The sequence shown here is derived from an EMBL/GenBank/DDBJ whole genome shotgun (WGS) entry which is preliminary data.</text>
</comment>
<feature type="transmembrane region" description="Helical" evidence="9">
    <location>
        <begin position="598"/>
        <end position="617"/>
    </location>
</feature>
<dbReference type="InterPro" id="IPR000515">
    <property type="entry name" value="MetI-like"/>
</dbReference>
<keyword evidence="13" id="KW-1185">Reference proteome</keyword>
<proteinExistence type="inferred from homology"/>
<evidence type="ECO:0000256" key="9">
    <source>
        <dbReference type="RuleBase" id="RU363032"/>
    </source>
</evidence>
<gene>
    <name evidence="12" type="ORF">LMS43_00790</name>
</gene>
<dbReference type="EMBL" id="JAJHNU010000001">
    <property type="protein sequence ID" value="MDN4119817.1"/>
    <property type="molecule type" value="Genomic_DNA"/>
</dbReference>
<keyword evidence="6 9" id="KW-0472">Membrane</keyword>
<evidence type="ECO:0000256" key="5">
    <source>
        <dbReference type="ARBA" id="ARBA00022989"/>
    </source>
</evidence>
<dbReference type="PANTHER" id="PTHR47737:SF1">
    <property type="entry name" value="GLYCINE BETAINE_PROLINE BETAINE TRANSPORT SYSTEM PERMEASE PROTEIN PROW"/>
    <property type="match status" value="1"/>
</dbReference>
<keyword evidence="3" id="KW-1003">Cell membrane</keyword>
<accession>A0ABT8EEV9</accession>
<feature type="chain" id="PRO_5045527059" evidence="10">
    <location>
        <begin position="17"/>
        <end position="628"/>
    </location>
</feature>
<evidence type="ECO:0000256" key="8">
    <source>
        <dbReference type="ARBA" id="ARBA00035652"/>
    </source>
</evidence>
<feature type="domain" description="ABC transmembrane type-1" evidence="11">
    <location>
        <begin position="434"/>
        <end position="613"/>
    </location>
</feature>
<dbReference type="SUPFAM" id="SSF53850">
    <property type="entry name" value="Periplasmic binding protein-like II"/>
    <property type="match status" value="1"/>
</dbReference>
<evidence type="ECO:0000256" key="7">
    <source>
        <dbReference type="ARBA" id="ARBA00035642"/>
    </source>
</evidence>
<organism evidence="12 13">
    <name type="scientific">Alcaligenes endophyticus</name>
    <dbReference type="NCBI Taxonomy" id="1929088"/>
    <lineage>
        <taxon>Bacteria</taxon>
        <taxon>Pseudomonadati</taxon>
        <taxon>Pseudomonadota</taxon>
        <taxon>Betaproteobacteria</taxon>
        <taxon>Burkholderiales</taxon>
        <taxon>Alcaligenaceae</taxon>
        <taxon>Alcaligenes</taxon>
    </lineage>
</organism>
<feature type="transmembrane region" description="Helical" evidence="9">
    <location>
        <begin position="481"/>
        <end position="508"/>
    </location>
</feature>
<keyword evidence="10" id="KW-0732">Signal</keyword>
<comment type="similarity">
    <text evidence="8">In the N-terminal section; belongs to the binding-protein-dependent transport system permease family.</text>
</comment>
<dbReference type="InterPro" id="IPR035906">
    <property type="entry name" value="MetI-like_sf"/>
</dbReference>
<evidence type="ECO:0000259" key="11">
    <source>
        <dbReference type="PROSITE" id="PS50928"/>
    </source>
</evidence>
<feature type="transmembrane region" description="Helical" evidence="9">
    <location>
        <begin position="411"/>
        <end position="431"/>
    </location>
</feature>
<keyword evidence="4 9" id="KW-0812">Transmembrane</keyword>
<dbReference type="Pfam" id="PF00528">
    <property type="entry name" value="BPD_transp_1"/>
    <property type="match status" value="1"/>
</dbReference>
<evidence type="ECO:0000256" key="1">
    <source>
        <dbReference type="ARBA" id="ARBA00004651"/>
    </source>
</evidence>
<name>A0ABT8EEV9_9BURK</name>
<comment type="similarity">
    <text evidence="7">In the C-terminal section; belongs to the OsmX family.</text>
</comment>
<dbReference type="Gene3D" id="3.10.105.10">
    <property type="entry name" value="Dipeptide-binding Protein, Domain 3"/>
    <property type="match status" value="1"/>
</dbReference>
<keyword evidence="2 9" id="KW-0813">Transport</keyword>
<evidence type="ECO:0000256" key="6">
    <source>
        <dbReference type="ARBA" id="ARBA00023136"/>
    </source>
</evidence>
<dbReference type="PANTHER" id="PTHR47737">
    <property type="entry name" value="GLYCINE BETAINE/PROLINE BETAINE TRANSPORT SYSTEM PERMEASE PROTEIN PROW"/>
    <property type="match status" value="1"/>
</dbReference>
<dbReference type="PROSITE" id="PS50928">
    <property type="entry name" value="ABC_TM1"/>
    <property type="match status" value="1"/>
</dbReference>
<dbReference type="RefSeq" id="WP_266124723.1">
    <property type="nucleotide sequence ID" value="NZ_JAJHNU010000001.1"/>
</dbReference>
<evidence type="ECO:0000256" key="10">
    <source>
        <dbReference type="SAM" id="SignalP"/>
    </source>
</evidence>
<feature type="signal peptide" evidence="10">
    <location>
        <begin position="1"/>
        <end position="16"/>
    </location>
</feature>
<sequence>MLATVLFVILTSMVQAANASSCQVNQPIRLADLSWESAQFSTVLYERLLRDGYGCSTERVPGSSAALESALAQDHLQIIPEMWSGRTEIIEKAIAAGQVQIVGETLEGGAEQGWYVPKYVITGDAERGLKPLAPDLHSVAQLSHYSTLFANPDKPAQGRFYNCPTGWVCETFNTRLFDLYGLSRYYDNFSPGTGAALDAAISSAYERREPILFYYWQPAGLMAKYDFLRLEAGAFKPECWASLLDKQMPACKSDFIRAKISVAVSTAFAQKHPDLLEMFSKVQLSPEQMNKIILAMSEQEQDATQLVQEFLLAYPEQWMGWLTPAAAKAVQDGLRPEASSSVSHFFPDWSFSTWTNRQLKQMVQRYSSPLSQFSAALLNGVILPLERLLQSVPAWALLALIAALTWHASRLWYASLLAAAAFYFIGALGLWDKLMQTFALVIVATLLSLLFGLPLGILSASSRWARRIMNPILDVMQTMPGFVYLIPVLMLFGLGKVPAVMATVIYAMPPLIRLTSLGLRQVDPQVLEAAQSYGVTPAQKLFRVTLPLARPSIMAGVNQSTMMALSMVVVASMIGAQGLGEDVLAGIQTQDMGRGLQAGLAIVVLAIVMDRITQFYGRSKRKRQRLKR</sequence>
<evidence type="ECO:0000313" key="12">
    <source>
        <dbReference type="EMBL" id="MDN4119817.1"/>
    </source>
</evidence>
<feature type="transmembrane region" description="Helical" evidence="9">
    <location>
        <begin position="437"/>
        <end position="460"/>
    </location>
</feature>
<keyword evidence="5 9" id="KW-1133">Transmembrane helix</keyword>
<comment type="similarity">
    <text evidence="9">Belongs to the binding-protein-dependent transport system permease family.</text>
</comment>
<comment type="subcellular location">
    <subcellularLocation>
        <location evidence="1 9">Cell membrane</location>
        <topology evidence="1 9">Multi-pass membrane protein</topology>
    </subcellularLocation>
</comment>
<dbReference type="InterPro" id="IPR007210">
    <property type="entry name" value="ABC_Gly_betaine_transp_sub-bd"/>
</dbReference>
<dbReference type="Pfam" id="PF04069">
    <property type="entry name" value="OpuAC"/>
    <property type="match status" value="1"/>
</dbReference>
<evidence type="ECO:0000256" key="4">
    <source>
        <dbReference type="ARBA" id="ARBA00022692"/>
    </source>
</evidence>
<evidence type="ECO:0000313" key="13">
    <source>
        <dbReference type="Proteomes" id="UP001168613"/>
    </source>
</evidence>
<dbReference type="Gene3D" id="3.40.190.100">
    <property type="entry name" value="Glycine betaine-binding periplasmic protein, domain 2"/>
    <property type="match status" value="1"/>
</dbReference>
<dbReference type="CDD" id="cd13641">
    <property type="entry name" value="PBP2_HisX_like"/>
    <property type="match status" value="1"/>
</dbReference>
<evidence type="ECO:0000256" key="3">
    <source>
        <dbReference type="ARBA" id="ARBA00022475"/>
    </source>
</evidence>
<dbReference type="Gene3D" id="1.10.3720.10">
    <property type="entry name" value="MetI-like"/>
    <property type="match status" value="1"/>
</dbReference>
<dbReference type="CDD" id="cd06261">
    <property type="entry name" value="TM_PBP2"/>
    <property type="match status" value="1"/>
</dbReference>
<dbReference type="Proteomes" id="UP001168613">
    <property type="component" value="Unassembled WGS sequence"/>
</dbReference>
<dbReference type="SUPFAM" id="SSF161098">
    <property type="entry name" value="MetI-like"/>
    <property type="match status" value="1"/>
</dbReference>